<proteinExistence type="predicted"/>
<dbReference type="InterPro" id="IPR046341">
    <property type="entry name" value="SET_dom_sf"/>
</dbReference>
<dbReference type="SUPFAM" id="SSF82199">
    <property type="entry name" value="SET domain"/>
    <property type="match status" value="1"/>
</dbReference>
<dbReference type="GO" id="GO:0032259">
    <property type="term" value="P:methylation"/>
    <property type="evidence" value="ECO:0007669"/>
    <property type="project" value="UniProtKB-KW"/>
</dbReference>
<dbReference type="InterPro" id="IPR036464">
    <property type="entry name" value="Rubisco_LSMT_subst-bd_sf"/>
</dbReference>
<evidence type="ECO:0000256" key="3">
    <source>
        <dbReference type="ARBA" id="ARBA00022691"/>
    </source>
</evidence>
<evidence type="ECO:0000256" key="2">
    <source>
        <dbReference type="ARBA" id="ARBA00022679"/>
    </source>
</evidence>
<dbReference type="PANTHER" id="PTHR13271">
    <property type="entry name" value="UNCHARACTERIZED PUTATIVE METHYLTRANSFERASE"/>
    <property type="match status" value="1"/>
</dbReference>
<dbReference type="Gene3D" id="3.90.1420.10">
    <property type="entry name" value="Rubisco LSMT, substrate-binding domain"/>
    <property type="match status" value="1"/>
</dbReference>
<dbReference type="InterPro" id="IPR015353">
    <property type="entry name" value="Rubisco_LSMT_subst-bd"/>
</dbReference>
<dbReference type="EMBL" id="CAJHUC010001586">
    <property type="protein sequence ID" value="CAD7701616.1"/>
    <property type="molecule type" value="Genomic_DNA"/>
</dbReference>
<dbReference type="InterPro" id="IPR001214">
    <property type="entry name" value="SET_dom"/>
</dbReference>
<feature type="compositionally biased region" description="Basic residues" evidence="4">
    <location>
        <begin position="46"/>
        <end position="57"/>
    </location>
</feature>
<keyword evidence="7" id="KW-1185">Reference proteome</keyword>
<feature type="domain" description="SET" evidence="5">
    <location>
        <begin position="72"/>
        <end position="294"/>
    </location>
</feature>
<dbReference type="GO" id="GO:0016279">
    <property type="term" value="F:protein-lysine N-methyltransferase activity"/>
    <property type="evidence" value="ECO:0007669"/>
    <property type="project" value="TreeGrafter"/>
</dbReference>
<evidence type="ECO:0000259" key="5">
    <source>
        <dbReference type="PROSITE" id="PS50280"/>
    </source>
</evidence>
<comment type="caution">
    <text evidence="6">The sequence shown here is derived from an EMBL/GenBank/DDBJ whole genome shotgun (WGS) entry which is preliminary data.</text>
</comment>
<evidence type="ECO:0000313" key="6">
    <source>
        <dbReference type="EMBL" id="CAD7701616.1"/>
    </source>
</evidence>
<dbReference type="PROSITE" id="PS50280">
    <property type="entry name" value="SET"/>
    <property type="match status" value="1"/>
</dbReference>
<evidence type="ECO:0000256" key="4">
    <source>
        <dbReference type="SAM" id="MobiDB-lite"/>
    </source>
</evidence>
<reference evidence="6" key="1">
    <citation type="submission" date="2020-12" db="EMBL/GenBank/DDBJ databases">
        <authorList>
            <person name="Iha C."/>
        </authorList>
    </citation>
    <scope>NUCLEOTIDE SEQUENCE</scope>
</reference>
<keyword evidence="2" id="KW-0808">Transferase</keyword>
<name>A0A8S1J3F1_9CHLO</name>
<evidence type="ECO:0000256" key="1">
    <source>
        <dbReference type="ARBA" id="ARBA00022603"/>
    </source>
</evidence>
<dbReference type="PANTHER" id="PTHR13271:SF113">
    <property type="entry name" value="[FRUCTOSE-BISPHOSPHATE ALDOLASE]-LYSINE N-METHYLTRANSFERASE, CHLOROPLASTIC"/>
    <property type="match status" value="1"/>
</dbReference>
<dbReference type="Gene3D" id="3.90.1410.10">
    <property type="entry name" value="set domain protein methyltransferase, domain 1"/>
    <property type="match status" value="1"/>
</dbReference>
<feature type="region of interest" description="Disordered" evidence="4">
    <location>
        <begin position="27"/>
        <end position="65"/>
    </location>
</feature>
<dbReference type="Pfam" id="PF09273">
    <property type="entry name" value="Rubis-subs-bind"/>
    <property type="match status" value="1"/>
</dbReference>
<gene>
    <name evidence="6" type="ORF">OSTQU699_LOCUS6973</name>
</gene>
<dbReference type="InterPro" id="IPR050600">
    <property type="entry name" value="SETD3_SETD6_MTase"/>
</dbReference>
<dbReference type="Proteomes" id="UP000708148">
    <property type="component" value="Unassembled WGS sequence"/>
</dbReference>
<keyword evidence="3" id="KW-0949">S-adenosyl-L-methionine</keyword>
<sequence length="499" mass="54497">MATFADQSLPGRLLRANSADVALAAARPRQPCAAPPRAAPLPRPSIHGHGHSARGHSTHSASATPAQISDLASWTQEASGAKAAVREEADGSSLVASGAISEGDEILAVPREMWVTAEDARRRWGPRLEGLEAWAQVALLLVAERGDGGSRWRAYLEGLPATPRSPVFWEGDRLAGLAGTQLMASCEGYREYFSQRFVELEAGVFKKYPELFPSNVFTLEAWKWAVGTVRAQVHPPLEGESLALVPVADLVCHSRNPNTEWRLSSGGFLSRGESLSLVAMRNISSEEVLSIDFGPDKLDSQVALDYGEVDVGTMKGGYVLTLTLPEDDPAFDDKIDILELAGFGQSATFKLCPNEPLSTDMLAFLRLMYISGADSFHLEALFRNEAWNHVLAPLSEENERTICDTMIAGCRDALGQYKTNPSSDRAILSRRGAAIEEVLAAQIRLGEQEGVRATLEQFEQRKFDLSKLDYYAERRLRDLGLLDEEGKSTYDGFMEDGIA</sequence>
<dbReference type="AlphaFoldDB" id="A0A8S1J3F1"/>
<dbReference type="OrthoDB" id="567760at2759"/>
<dbReference type="SUPFAM" id="SSF81822">
    <property type="entry name" value="RuBisCo LSMT C-terminal, substrate-binding domain"/>
    <property type="match status" value="1"/>
</dbReference>
<feature type="compositionally biased region" description="Pro residues" evidence="4">
    <location>
        <begin position="33"/>
        <end position="43"/>
    </location>
</feature>
<accession>A0A8S1J3F1</accession>
<keyword evidence="1" id="KW-0489">Methyltransferase</keyword>
<organism evidence="6 7">
    <name type="scientific">Ostreobium quekettii</name>
    <dbReference type="NCBI Taxonomy" id="121088"/>
    <lineage>
        <taxon>Eukaryota</taxon>
        <taxon>Viridiplantae</taxon>
        <taxon>Chlorophyta</taxon>
        <taxon>core chlorophytes</taxon>
        <taxon>Ulvophyceae</taxon>
        <taxon>TCBD clade</taxon>
        <taxon>Bryopsidales</taxon>
        <taxon>Ostreobineae</taxon>
        <taxon>Ostreobiaceae</taxon>
        <taxon>Ostreobium</taxon>
    </lineage>
</organism>
<evidence type="ECO:0000313" key="7">
    <source>
        <dbReference type="Proteomes" id="UP000708148"/>
    </source>
</evidence>
<protein>
    <recommendedName>
        <fullName evidence="5">SET domain-containing protein</fullName>
    </recommendedName>
</protein>